<protein>
    <submittedName>
        <fullName evidence="2">Uncharacterized protein</fullName>
    </submittedName>
</protein>
<feature type="region of interest" description="Disordered" evidence="1">
    <location>
        <begin position="247"/>
        <end position="284"/>
    </location>
</feature>
<gene>
    <name evidence="2" type="ORF">GUY60_18905</name>
</gene>
<reference evidence="2" key="1">
    <citation type="submission" date="2020-01" db="EMBL/GenBank/DDBJ databases">
        <title>Whole-genome analyses of novel actinobacteria.</title>
        <authorList>
            <person name="Sahin N."/>
        </authorList>
    </citation>
    <scope>NUCLEOTIDE SEQUENCE</scope>
    <source>
        <strain evidence="2">YC537</strain>
    </source>
</reference>
<name>A0A964XLL5_9ACTN</name>
<feature type="compositionally biased region" description="Gly residues" evidence="1">
    <location>
        <begin position="247"/>
        <end position="264"/>
    </location>
</feature>
<proteinExistence type="predicted"/>
<sequence>MSSSGQACPHQRAPVRAVVRLLFGALALLGSGYALGVAAPRALAADAEYRAARPCGMGDPRGASDCVRWTPAVVEDAVTSTGRGTRRELTVRRPDGTLTVTMRGIRPVFAPARAATVSVRARPPAREQVFPGGRCGAVPYAGRGCDHLLAARGRLAATPDPTGVFACREVPQDLRVERVRTATREDPPRIPERWWVAECRDGRTPVLLACAPPHMAWALGALGAHGPGAAGLSDALGGGDAGLPGVRGGGDAGLPGVRGEGAAGLPGAAPSAPASTSRHQPHPL</sequence>
<dbReference type="AlphaFoldDB" id="A0A964XLL5"/>
<feature type="compositionally biased region" description="Low complexity" evidence="1">
    <location>
        <begin position="265"/>
        <end position="277"/>
    </location>
</feature>
<evidence type="ECO:0000256" key="1">
    <source>
        <dbReference type="SAM" id="MobiDB-lite"/>
    </source>
</evidence>
<dbReference type="RefSeq" id="WP_161699361.1">
    <property type="nucleotide sequence ID" value="NZ_JAAAHS010000142.1"/>
</dbReference>
<dbReference type="Proteomes" id="UP000598297">
    <property type="component" value="Unassembled WGS sequence"/>
</dbReference>
<accession>A0A964XLL5</accession>
<keyword evidence="3" id="KW-1185">Reference proteome</keyword>
<organism evidence="2 3">
    <name type="scientific">Streptomyces boluensis</name>
    <dbReference type="NCBI Taxonomy" id="1775135"/>
    <lineage>
        <taxon>Bacteria</taxon>
        <taxon>Bacillati</taxon>
        <taxon>Actinomycetota</taxon>
        <taxon>Actinomycetes</taxon>
        <taxon>Kitasatosporales</taxon>
        <taxon>Streptomycetaceae</taxon>
        <taxon>Streptomyces</taxon>
    </lineage>
</organism>
<evidence type="ECO:0000313" key="2">
    <source>
        <dbReference type="EMBL" id="NBE53455.1"/>
    </source>
</evidence>
<dbReference type="OrthoDB" id="4332110at2"/>
<comment type="caution">
    <text evidence="2">The sequence shown here is derived from an EMBL/GenBank/DDBJ whole genome shotgun (WGS) entry which is preliminary data.</text>
</comment>
<evidence type="ECO:0000313" key="3">
    <source>
        <dbReference type="Proteomes" id="UP000598297"/>
    </source>
</evidence>
<dbReference type="EMBL" id="JAAAHS010000142">
    <property type="protein sequence ID" value="NBE53455.1"/>
    <property type="molecule type" value="Genomic_DNA"/>
</dbReference>